<sequence>MKHKRAFTVIGIFMGLAAAVAAAIWHFVWLKPYSITPSELQARYAYKAAFTPGEGHSVHIRLQSFDGALLHGRIVYPGDPAQARRPFPVLIGMHAMGRSHLRWWLPDIGGRPTIEQTHRITQMALQQGYAVVAIDARGHGERRHLGQRTLAQRAMRDMHWFGQRQAYEQMIVDTVRDHRVLLDWLVAQPQLDAGRILAAGYSMGAQGALLLAGLDDRVQAVAAMVPPHLGDNVAVVAPMNLVGGLQGKRVWLLTGDDDEHASTQQNQALFQAIPSQDKRHLRFASGHLLPTDYVERLSDWFRTGSRAAPSAP</sequence>
<evidence type="ECO:0000256" key="2">
    <source>
        <dbReference type="ARBA" id="ARBA00038115"/>
    </source>
</evidence>
<name>A0A480AVR7_9BURK</name>
<dbReference type="SUPFAM" id="SSF53474">
    <property type="entry name" value="alpha/beta-Hydrolases"/>
    <property type="match status" value="1"/>
</dbReference>
<keyword evidence="1" id="KW-0378">Hydrolase</keyword>
<dbReference type="Proteomes" id="UP000301751">
    <property type="component" value="Unassembled WGS sequence"/>
</dbReference>
<dbReference type="PANTHER" id="PTHR22946">
    <property type="entry name" value="DIENELACTONE HYDROLASE DOMAIN-CONTAINING PROTEIN-RELATED"/>
    <property type="match status" value="1"/>
</dbReference>
<dbReference type="EMBL" id="BJCL01000016">
    <property type="protein sequence ID" value="GCL65423.1"/>
    <property type="molecule type" value="Genomic_DNA"/>
</dbReference>
<evidence type="ECO:0000259" key="3">
    <source>
        <dbReference type="Pfam" id="PF00561"/>
    </source>
</evidence>
<dbReference type="Pfam" id="PF00561">
    <property type="entry name" value="Abhydrolase_1"/>
    <property type="match status" value="1"/>
</dbReference>
<dbReference type="InterPro" id="IPR029058">
    <property type="entry name" value="AB_hydrolase_fold"/>
</dbReference>
<dbReference type="InterPro" id="IPR050261">
    <property type="entry name" value="FrsA_esterase"/>
</dbReference>
<evidence type="ECO:0000313" key="4">
    <source>
        <dbReference type="EMBL" id="GCL65423.1"/>
    </source>
</evidence>
<reference evidence="5" key="1">
    <citation type="submission" date="2019-03" db="EMBL/GenBank/DDBJ databases">
        <title>Aquabacterium pictum sp.nov., the first bacteriochlorophyll a-containing freshwater bacterium in the genus Aquabacterium of the class Betaproteobacteria.</title>
        <authorList>
            <person name="Hirose S."/>
            <person name="Tank M."/>
            <person name="Hara E."/>
            <person name="Tamaki H."/>
            <person name="Takaichi S."/>
            <person name="Haruta S."/>
            <person name="Hanada S."/>
        </authorList>
    </citation>
    <scope>NUCLEOTIDE SEQUENCE [LARGE SCALE GENOMIC DNA]</scope>
    <source>
        <strain evidence="5">W35</strain>
    </source>
</reference>
<accession>A0A480AVR7</accession>
<gene>
    <name evidence="4" type="ORF">AQPW35_45040</name>
</gene>
<feature type="domain" description="AB hydrolase-1" evidence="3">
    <location>
        <begin position="124"/>
        <end position="301"/>
    </location>
</feature>
<comment type="similarity">
    <text evidence="2">Belongs to the AB hydrolase superfamily. FUS2 hydrolase family.</text>
</comment>
<dbReference type="PANTHER" id="PTHR22946:SF9">
    <property type="entry name" value="POLYKETIDE TRANSFERASE AF380"/>
    <property type="match status" value="1"/>
</dbReference>
<dbReference type="GO" id="GO:0052689">
    <property type="term" value="F:carboxylic ester hydrolase activity"/>
    <property type="evidence" value="ECO:0007669"/>
    <property type="project" value="UniProtKB-ARBA"/>
</dbReference>
<evidence type="ECO:0000256" key="1">
    <source>
        <dbReference type="ARBA" id="ARBA00022801"/>
    </source>
</evidence>
<organism evidence="4 5">
    <name type="scientific">Pseudaquabacterium pictum</name>
    <dbReference type="NCBI Taxonomy" id="2315236"/>
    <lineage>
        <taxon>Bacteria</taxon>
        <taxon>Pseudomonadati</taxon>
        <taxon>Pseudomonadota</taxon>
        <taxon>Betaproteobacteria</taxon>
        <taxon>Burkholderiales</taxon>
        <taxon>Sphaerotilaceae</taxon>
        <taxon>Pseudaquabacterium</taxon>
    </lineage>
</organism>
<dbReference type="OrthoDB" id="9787933at2"/>
<dbReference type="InterPro" id="IPR000073">
    <property type="entry name" value="AB_hydrolase_1"/>
</dbReference>
<comment type="caution">
    <text evidence="4">The sequence shown here is derived from an EMBL/GenBank/DDBJ whole genome shotgun (WGS) entry which is preliminary data.</text>
</comment>
<proteinExistence type="inferred from homology"/>
<dbReference type="AlphaFoldDB" id="A0A480AVR7"/>
<protein>
    <recommendedName>
        <fullName evidence="3">AB hydrolase-1 domain-containing protein</fullName>
    </recommendedName>
</protein>
<evidence type="ECO:0000313" key="5">
    <source>
        <dbReference type="Proteomes" id="UP000301751"/>
    </source>
</evidence>
<dbReference type="Gene3D" id="3.40.50.1820">
    <property type="entry name" value="alpha/beta hydrolase"/>
    <property type="match status" value="1"/>
</dbReference>
<keyword evidence="5" id="KW-1185">Reference proteome</keyword>